<organism evidence="1 2">
    <name type="scientific">Actinoplanes missouriensis (strain ATCC 14538 / DSM 43046 / CBS 188.64 / JCM 3121 / NBRC 102363 / NCIMB 12654 / NRRL B-3342 / UNCC 431)</name>
    <dbReference type="NCBI Taxonomy" id="512565"/>
    <lineage>
        <taxon>Bacteria</taxon>
        <taxon>Bacillati</taxon>
        <taxon>Actinomycetota</taxon>
        <taxon>Actinomycetes</taxon>
        <taxon>Micromonosporales</taxon>
        <taxon>Micromonosporaceae</taxon>
        <taxon>Actinoplanes</taxon>
    </lineage>
</organism>
<dbReference type="STRING" id="512565.AMIS_19640"/>
<dbReference type="HOGENOM" id="CLU_1853127_0_0_11"/>
<dbReference type="Proteomes" id="UP000007882">
    <property type="component" value="Chromosome"/>
</dbReference>
<evidence type="ECO:0000313" key="1">
    <source>
        <dbReference type="EMBL" id="BAL87184.1"/>
    </source>
</evidence>
<accession>I0H2E7</accession>
<dbReference type="EMBL" id="AP012319">
    <property type="protein sequence ID" value="BAL87184.1"/>
    <property type="molecule type" value="Genomic_DNA"/>
</dbReference>
<sequence length="138" mass="15559">MIREDRFLLSRRPYAVDLGSLHVREIGEGYTTSTVSAIWFRRRRGETVAVYGHLWDHQNPPARSAIEFLERHDDGRYGGRAEARWDGSTLWAPETPVEVASLRHANSPPGARQLPRSAGRIRRLVDLPALTSSNRSGS</sequence>
<keyword evidence="2" id="KW-1185">Reference proteome</keyword>
<dbReference type="KEGG" id="ams:AMIS_19640"/>
<dbReference type="RefSeq" id="WP_014442079.1">
    <property type="nucleotide sequence ID" value="NC_017093.1"/>
</dbReference>
<evidence type="ECO:0000313" key="2">
    <source>
        <dbReference type="Proteomes" id="UP000007882"/>
    </source>
</evidence>
<dbReference type="OrthoDB" id="4164741at2"/>
<reference evidence="1 2" key="1">
    <citation type="submission" date="2012-02" db="EMBL/GenBank/DDBJ databases">
        <title>Complete genome sequence of Actinoplanes missouriensis 431 (= NBRC 102363).</title>
        <authorList>
            <person name="Ohnishi Y."/>
            <person name="Ishikawa J."/>
            <person name="Sekine M."/>
            <person name="Hosoyama A."/>
            <person name="Harada T."/>
            <person name="Narita H."/>
            <person name="Hata T."/>
            <person name="Konno Y."/>
            <person name="Tutikane K."/>
            <person name="Fujita N."/>
            <person name="Horinouchi S."/>
            <person name="Hayakawa M."/>
        </authorList>
    </citation>
    <scope>NUCLEOTIDE SEQUENCE [LARGE SCALE GENOMIC DNA]</scope>
    <source>
        <strain evidence="2">ATCC 14538 / DSM 43046 / CBS 188.64 / JCM 3121 / NBRC 102363 / NCIMB 12654 / NRRL B-3342 / UNCC 431</strain>
    </source>
</reference>
<name>I0H2E7_ACTM4</name>
<protein>
    <submittedName>
        <fullName evidence="1">Uncharacterized protein</fullName>
    </submittedName>
</protein>
<gene>
    <name evidence="1" type="ordered locus">AMIS_19640</name>
</gene>
<dbReference type="eggNOG" id="ENOG50348ZM">
    <property type="taxonomic scope" value="Bacteria"/>
</dbReference>
<proteinExistence type="predicted"/>
<dbReference type="AlphaFoldDB" id="I0H2E7"/>
<dbReference type="PATRIC" id="fig|512565.3.peg.1973"/>